<dbReference type="Gene3D" id="3.40.605.10">
    <property type="entry name" value="Aldehyde Dehydrogenase, Chain A, domain 1"/>
    <property type="match status" value="1"/>
</dbReference>
<dbReference type="eggNOG" id="COG1012">
    <property type="taxonomic scope" value="Bacteria"/>
</dbReference>
<reference evidence="5 6" key="1">
    <citation type="journal article" date="2012" name="J. Bacteriol.">
        <title>Genome sequence of benzo(a)pyrene-degrading bacterium Novosphingobium pentaromativorans US6-1.</title>
        <authorList>
            <person name="Luo Y.R."/>
            <person name="Kang S.G."/>
            <person name="Kim S.J."/>
            <person name="Kim M.R."/>
            <person name="Li N."/>
            <person name="Lee J.H."/>
            <person name="Kwon K.K."/>
        </authorList>
    </citation>
    <scope>NUCLEOTIDE SEQUENCE [LARGE SCALE GENOMIC DNA]</scope>
    <source>
        <strain evidence="5 6">US6-1</strain>
    </source>
</reference>
<dbReference type="FunFam" id="3.40.309.10:FF:000009">
    <property type="entry name" value="Aldehyde dehydrogenase A"/>
    <property type="match status" value="1"/>
</dbReference>
<sequence>MATWLNCGKDQEMSVAAQMAGSATPWEGAIFSNGWSRRDAVSQIVEPATGSILGTVGVAGAADVRAAAAIAAQAQPEWEATSFEQRGAILRAAARQIETRFGEFAEWIMRETGSSRLKAEFEVGLSIRAVYDAAAMPAQPNGLMLPSETARLSYAKRRALGVVGIISPFNFPFFLGIRSVAPALAVGNAVIIKPNPLATVSGGMLFADLLKKAGLPDGVFHVVPGDADVGEAMCADPDVAMIQFVGSTAVGRKVGEAASRHLKKVSLEMGGKNSLVILDDADLDLAAANAAWASFLHQGQICFAAGRTLVQRSIADEFIEKLVAKARAIRVGNPTEEGTMLGPLISDVQCRRAVAIVDAARAAGATIHHGGTADGLFFQPTVMSGVTSQMQAYHDEIFAPVATITTFDTDEEAIALANDTEYGLSGAVISRSIGRALAIGERLRVGIVHVNDQTIGDEAVNPIAGWGASGNGSGVGGPANWDEFSRWQWYTIKDSPPPYPLGMAG</sequence>
<dbReference type="Proteomes" id="UP000004030">
    <property type="component" value="Unassembled WGS sequence"/>
</dbReference>
<accession>G6EGJ0</accession>
<keyword evidence="2" id="KW-0560">Oxidoreductase</keyword>
<dbReference type="InterPro" id="IPR015590">
    <property type="entry name" value="Aldehyde_DH_dom"/>
</dbReference>
<evidence type="ECO:0000313" key="6">
    <source>
        <dbReference type="Proteomes" id="UP000004030"/>
    </source>
</evidence>
<dbReference type="PANTHER" id="PTHR42986:SF1">
    <property type="entry name" value="BENZALDEHYDE DEHYDROGENASE YFMT"/>
    <property type="match status" value="1"/>
</dbReference>
<protein>
    <submittedName>
        <fullName evidence="5">Benzaldehyde dehydrogenase II</fullName>
    </submittedName>
</protein>
<dbReference type="SUPFAM" id="SSF53720">
    <property type="entry name" value="ALDH-like"/>
    <property type="match status" value="1"/>
</dbReference>
<evidence type="ECO:0000259" key="4">
    <source>
        <dbReference type="Pfam" id="PF00171"/>
    </source>
</evidence>
<evidence type="ECO:0000256" key="2">
    <source>
        <dbReference type="ARBA" id="ARBA00023002"/>
    </source>
</evidence>
<dbReference type="InterPro" id="IPR016162">
    <property type="entry name" value="Ald_DH_N"/>
</dbReference>
<comment type="caution">
    <text evidence="5">The sequence shown here is derived from an EMBL/GenBank/DDBJ whole genome shotgun (WGS) entry which is preliminary data.</text>
</comment>
<dbReference type="AlphaFoldDB" id="G6EGJ0"/>
<evidence type="ECO:0000256" key="1">
    <source>
        <dbReference type="ARBA" id="ARBA00009986"/>
    </source>
</evidence>
<keyword evidence="3" id="KW-0520">NAD</keyword>
<comment type="similarity">
    <text evidence="1">Belongs to the aldehyde dehydrogenase family.</text>
</comment>
<proteinExistence type="inferred from homology"/>
<dbReference type="GO" id="GO:0016620">
    <property type="term" value="F:oxidoreductase activity, acting on the aldehyde or oxo group of donors, NAD or NADP as acceptor"/>
    <property type="evidence" value="ECO:0007669"/>
    <property type="project" value="InterPro"/>
</dbReference>
<organism evidence="5 6">
    <name type="scientific">Novosphingobium pentaromativorans US6-1</name>
    <dbReference type="NCBI Taxonomy" id="1088721"/>
    <lineage>
        <taxon>Bacteria</taxon>
        <taxon>Pseudomonadati</taxon>
        <taxon>Pseudomonadota</taxon>
        <taxon>Alphaproteobacteria</taxon>
        <taxon>Sphingomonadales</taxon>
        <taxon>Sphingomonadaceae</taxon>
        <taxon>Novosphingobium</taxon>
    </lineage>
</organism>
<keyword evidence="6" id="KW-1185">Reference proteome</keyword>
<dbReference type="PANTHER" id="PTHR42986">
    <property type="entry name" value="BENZALDEHYDE DEHYDROGENASE YFMT"/>
    <property type="match status" value="1"/>
</dbReference>
<dbReference type="PATRIC" id="fig|1088721.3.peg.3373"/>
<dbReference type="InterPro" id="IPR016163">
    <property type="entry name" value="Ald_DH_C"/>
</dbReference>
<feature type="domain" description="Aldehyde dehydrogenase" evidence="4">
    <location>
        <begin position="42"/>
        <end position="489"/>
    </location>
</feature>
<evidence type="ECO:0000256" key="3">
    <source>
        <dbReference type="ARBA" id="ARBA00023027"/>
    </source>
</evidence>
<gene>
    <name evidence="5" type="ORF">NSU_3420</name>
</gene>
<dbReference type="Gene3D" id="3.40.309.10">
    <property type="entry name" value="Aldehyde Dehydrogenase, Chain A, domain 2"/>
    <property type="match status" value="1"/>
</dbReference>
<name>G6EGJ0_9SPHN</name>
<dbReference type="EMBL" id="AGFM01000055">
    <property type="protein sequence ID" value="EHJ59537.1"/>
    <property type="molecule type" value="Genomic_DNA"/>
</dbReference>
<dbReference type="Pfam" id="PF00171">
    <property type="entry name" value="Aldedh"/>
    <property type="match status" value="1"/>
</dbReference>
<dbReference type="InterPro" id="IPR016161">
    <property type="entry name" value="Ald_DH/histidinol_DH"/>
</dbReference>
<evidence type="ECO:0000313" key="5">
    <source>
        <dbReference type="EMBL" id="EHJ59537.1"/>
    </source>
</evidence>